<reference evidence="1 4" key="2">
    <citation type="submission" date="2021-01" db="EMBL/GenBank/DDBJ databases">
        <title>Antibiotic resistance and phylogeny of Pseudomonas spp. isolated over three decades from chicken meat in the Norwegian food chain.</title>
        <authorList>
            <person name="Moen B."/>
        </authorList>
    </citation>
    <scope>NUCLEOTIDE SEQUENCE [LARGE SCALE GENOMIC DNA]</scope>
    <source>
        <strain evidence="1 4">MF6766</strain>
    </source>
</reference>
<comment type="caution">
    <text evidence="2">The sequence shown here is derived from an EMBL/GenBank/DDBJ whole genome shotgun (WGS) entry which is preliminary data.</text>
</comment>
<keyword evidence="4" id="KW-1185">Reference proteome</keyword>
<evidence type="ECO:0000313" key="4">
    <source>
        <dbReference type="Proteomes" id="UP000620382"/>
    </source>
</evidence>
<sequence length="406" mass="45631">MNKVVKELLAEALSLLEVHAKGYTPGSQKMWVGPNDVIIVINTDRFAQIVEELYLVDKKISERFSRKTIFKIIEDRLVSYKRRGESFESDDDCNIFSEQKKVLPRCLSVFAPISGVRLDSVEKVTISAFEIGPSKGLALPLSNASPESGELYIKIDVVEAYDHQRVIEIAEESFLDFVRIIIFISGKHDKTIQIKTGLPAFPSISRELMNVQTSSYQITDADGRLESGSVSNKTLEKIPVDNPFFCKNIQFEKLLSLYAKRHAGEQITDFENRIINAAIAVGESAKSGDIKNSILYSCIALEILFSFDEGSLFQKSIADRLADTMAFIVAKEKEARLHVNATLKKVYQMRSALVHGGNKKLNDDYIVVNALVRMAICELLANDKYSEIKKIDQLYAMVKEAQYSYA</sequence>
<dbReference type="EMBL" id="JAENSR010000001">
    <property type="protein sequence ID" value="MBK3457562.1"/>
    <property type="molecule type" value="Genomic_DNA"/>
</dbReference>
<evidence type="ECO:0000313" key="3">
    <source>
        <dbReference type="Proteomes" id="UP000408764"/>
    </source>
</evidence>
<reference evidence="2 3" key="1">
    <citation type="submission" date="2019-08" db="EMBL/GenBank/DDBJ databases">
        <title>Pseudomonas haemolytica sp. nov. isolated from raw milk and skim milk concentrate.</title>
        <authorList>
            <person name="Hofmann K."/>
            <person name="Huptas C."/>
            <person name="Doll E."/>
            <person name="Scherer S."/>
            <person name="Wenning M."/>
        </authorList>
    </citation>
    <scope>NUCLEOTIDE SEQUENCE [LARGE SCALE GENOMIC DNA]</scope>
    <source>
        <strain evidence="2 3">DSM 108987</strain>
    </source>
</reference>
<evidence type="ECO:0000313" key="2">
    <source>
        <dbReference type="EMBL" id="MRJ39062.1"/>
    </source>
</evidence>
<evidence type="ECO:0000313" key="1">
    <source>
        <dbReference type="EMBL" id="MBK3457562.1"/>
    </source>
</evidence>
<dbReference type="Proteomes" id="UP000620382">
    <property type="component" value="Unassembled WGS sequence"/>
</dbReference>
<proteinExistence type="predicted"/>
<name>A0A5P1DFA8_9PSED</name>
<organism evidence="2 3">
    <name type="scientific">Pseudomonas haemolytica</name>
    <dbReference type="NCBI Taxonomy" id="2600065"/>
    <lineage>
        <taxon>Bacteria</taxon>
        <taxon>Pseudomonadati</taxon>
        <taxon>Pseudomonadota</taxon>
        <taxon>Gammaproteobacteria</taxon>
        <taxon>Pseudomonadales</taxon>
        <taxon>Pseudomonadaceae</taxon>
        <taxon>Pseudomonas</taxon>
    </lineage>
</organism>
<protein>
    <submittedName>
        <fullName evidence="2">Uncharacterized protein</fullName>
    </submittedName>
</protein>
<accession>A0A5P1DFA8</accession>
<gene>
    <name evidence="2" type="ORF">FRT59_19105</name>
    <name evidence="1" type="ORF">JJD71_00605</name>
</gene>
<dbReference type="OrthoDB" id="7000840at2"/>
<dbReference type="AlphaFoldDB" id="A0A5P1DFA8"/>
<dbReference type="RefSeq" id="WP_153871984.1">
    <property type="nucleotide sequence ID" value="NZ_JAEKCT010000005.1"/>
</dbReference>
<dbReference type="Proteomes" id="UP000408764">
    <property type="component" value="Unassembled WGS sequence"/>
</dbReference>
<dbReference type="EMBL" id="VOIW01000005">
    <property type="protein sequence ID" value="MRJ39062.1"/>
    <property type="molecule type" value="Genomic_DNA"/>
</dbReference>